<gene>
    <name evidence="1" type="ORF">SAMN05444278_103114</name>
</gene>
<dbReference type="Gene3D" id="1.10.3680.10">
    <property type="entry name" value="TerB-like"/>
    <property type="match status" value="1"/>
</dbReference>
<evidence type="ECO:0008006" key="3">
    <source>
        <dbReference type="Google" id="ProtNLM"/>
    </source>
</evidence>
<evidence type="ECO:0000313" key="1">
    <source>
        <dbReference type="EMBL" id="SHE60488.1"/>
    </source>
</evidence>
<reference evidence="1 2" key="1">
    <citation type="submission" date="2016-11" db="EMBL/GenBank/DDBJ databases">
        <authorList>
            <person name="Jaros S."/>
            <person name="Januszkiewicz K."/>
            <person name="Wedrychowicz H."/>
        </authorList>
    </citation>
    <scope>NUCLEOTIDE SEQUENCE [LARGE SCALE GENOMIC DNA]</scope>
    <source>
        <strain evidence="1 2">DSM 25661</strain>
    </source>
</reference>
<sequence length="142" mass="15862">MSTTDIYDLQSPSTNLNHFANLVNLAATDGTITDLEKGLLKRFARKLNIAEHDYAKVISNPAKYPVEGISSREKRLEHLFDLFKIIYVDGVMDDAEAVLLKRYAIGLGFDEATAGEVLNKSMVLFSGAFSFETYLNFIDGKF</sequence>
<evidence type="ECO:0000313" key="2">
    <source>
        <dbReference type="Proteomes" id="UP000184462"/>
    </source>
</evidence>
<dbReference type="OrthoDB" id="981083at2"/>
<dbReference type="RefSeq" id="WP_073192566.1">
    <property type="nucleotide sequence ID" value="NZ_FQTW01000003.1"/>
</dbReference>
<dbReference type="STRING" id="1155689.SAMN05444278_103114"/>
<keyword evidence="2" id="KW-1185">Reference proteome</keyword>
<accession>A0A1M4UUX5</accession>
<dbReference type="Proteomes" id="UP000184462">
    <property type="component" value="Unassembled WGS sequence"/>
</dbReference>
<proteinExistence type="predicted"/>
<name>A0A1M4UUX5_9FLAO</name>
<dbReference type="InterPro" id="IPR029024">
    <property type="entry name" value="TerB-like"/>
</dbReference>
<dbReference type="SUPFAM" id="SSF158682">
    <property type="entry name" value="TerB-like"/>
    <property type="match status" value="1"/>
</dbReference>
<dbReference type="EMBL" id="FQTW01000003">
    <property type="protein sequence ID" value="SHE60488.1"/>
    <property type="molecule type" value="Genomic_DNA"/>
</dbReference>
<dbReference type="AlphaFoldDB" id="A0A1M4UUX5"/>
<organism evidence="1 2">
    <name type="scientific">Psychroflexus salarius</name>
    <dbReference type="NCBI Taxonomy" id="1155689"/>
    <lineage>
        <taxon>Bacteria</taxon>
        <taxon>Pseudomonadati</taxon>
        <taxon>Bacteroidota</taxon>
        <taxon>Flavobacteriia</taxon>
        <taxon>Flavobacteriales</taxon>
        <taxon>Flavobacteriaceae</taxon>
        <taxon>Psychroflexus</taxon>
    </lineage>
</organism>
<protein>
    <recommendedName>
        <fullName evidence="3">Tellurite resistance protein TerB</fullName>
    </recommendedName>
</protein>